<organism evidence="3">
    <name type="scientific">Leptolyngbya boryana CZ1</name>
    <dbReference type="NCBI Taxonomy" id="3060204"/>
    <lineage>
        <taxon>Bacteria</taxon>
        <taxon>Bacillati</taxon>
        <taxon>Cyanobacteriota</taxon>
        <taxon>Cyanophyceae</taxon>
        <taxon>Leptolyngbyales</taxon>
        <taxon>Leptolyngbyaceae</taxon>
        <taxon>Leptolyngbya group</taxon>
        <taxon>Leptolyngbya</taxon>
    </lineage>
</organism>
<dbReference type="CDD" id="cd02969">
    <property type="entry name" value="PRX_like1"/>
    <property type="match status" value="1"/>
</dbReference>
<dbReference type="InterPro" id="IPR013766">
    <property type="entry name" value="Thioredoxin_domain"/>
</dbReference>
<dbReference type="PANTHER" id="PTHR43640">
    <property type="entry name" value="OS07G0260300 PROTEIN"/>
    <property type="match status" value="1"/>
</dbReference>
<dbReference type="AlphaFoldDB" id="A0AA97ARG4"/>
<reference evidence="3" key="2">
    <citation type="submission" date="2023-07" db="EMBL/GenBank/DDBJ databases">
        <authorList>
            <person name="Bai X.-H."/>
            <person name="Wang H.-H."/>
            <person name="Wang J."/>
            <person name="Ma M.-Y."/>
            <person name="Hu H.-H."/>
            <person name="Song Z.-L."/>
            <person name="Ma H.-G."/>
            <person name="Fan Y."/>
            <person name="Du C.-Y."/>
            <person name="Xu J.-C."/>
        </authorList>
    </citation>
    <scope>NUCLEOTIDE SEQUENCE</scope>
    <source>
        <strain evidence="3">CZ1</strain>
    </source>
</reference>
<name>A0AA97ARG4_LEPBY</name>
<dbReference type="GO" id="GO:0016491">
    <property type="term" value="F:oxidoreductase activity"/>
    <property type="evidence" value="ECO:0007669"/>
    <property type="project" value="InterPro"/>
</dbReference>
<dbReference type="Gene3D" id="3.40.30.10">
    <property type="entry name" value="Glutaredoxin"/>
    <property type="match status" value="1"/>
</dbReference>
<sequence length="154" mass="17312">MVLTPSIMLTLGALAADFQLPDVVTGQTVTLADFADQKALLVLFISRHCPYVQHIKYELAQLGQDTRDRGLGIVAISSNDAMTHPDDAPDSLKEFAEELNFSFPLLFDESQQTAKDYFAACTPDIFLFDQGRCLVYRGQLYQFKQHPGQIEHRE</sequence>
<dbReference type="SUPFAM" id="SSF52833">
    <property type="entry name" value="Thioredoxin-like"/>
    <property type="match status" value="1"/>
</dbReference>
<proteinExistence type="predicted"/>
<dbReference type="EMBL" id="CP130144">
    <property type="protein sequence ID" value="WNZ48563.1"/>
    <property type="molecule type" value="Genomic_DNA"/>
</dbReference>
<dbReference type="RefSeq" id="WP_316428793.1">
    <property type="nucleotide sequence ID" value="NZ_CP130144.1"/>
</dbReference>
<dbReference type="Pfam" id="PF00578">
    <property type="entry name" value="AhpC-TSA"/>
    <property type="match status" value="1"/>
</dbReference>
<dbReference type="PROSITE" id="PS51352">
    <property type="entry name" value="THIOREDOXIN_2"/>
    <property type="match status" value="1"/>
</dbReference>
<dbReference type="InterPro" id="IPR000866">
    <property type="entry name" value="AhpC/TSA"/>
</dbReference>
<keyword evidence="1" id="KW-0732">Signal</keyword>
<evidence type="ECO:0000259" key="2">
    <source>
        <dbReference type="PROSITE" id="PS51352"/>
    </source>
</evidence>
<feature type="chain" id="PRO_5041740920" evidence="1">
    <location>
        <begin position="16"/>
        <end position="154"/>
    </location>
</feature>
<reference evidence="3" key="1">
    <citation type="journal article" date="2023" name="Plants (Basel)">
        <title>Genomic Analysis of Leptolyngbya boryana CZ1 Reveals Efficient Carbon Fixation Modules.</title>
        <authorList>
            <person name="Bai X."/>
            <person name="Wang H."/>
            <person name="Cheng W."/>
            <person name="Wang J."/>
            <person name="Ma M."/>
            <person name="Hu H."/>
            <person name="Song Z."/>
            <person name="Ma H."/>
            <person name="Fan Y."/>
            <person name="Du C."/>
            <person name="Xu J."/>
        </authorList>
    </citation>
    <scope>NUCLEOTIDE SEQUENCE</scope>
    <source>
        <strain evidence="3">CZ1</strain>
    </source>
</reference>
<accession>A0AA97ARG4</accession>
<evidence type="ECO:0000313" key="3">
    <source>
        <dbReference type="EMBL" id="WNZ48563.1"/>
    </source>
</evidence>
<dbReference type="InterPro" id="IPR036249">
    <property type="entry name" value="Thioredoxin-like_sf"/>
</dbReference>
<protein>
    <submittedName>
        <fullName evidence="3">Thioredoxin family protein</fullName>
    </submittedName>
</protein>
<gene>
    <name evidence="3" type="ORF">Q2T42_12060</name>
</gene>
<feature type="domain" description="Thioredoxin" evidence="2">
    <location>
        <begin position="9"/>
        <end position="154"/>
    </location>
</feature>
<dbReference type="PANTHER" id="PTHR43640:SF1">
    <property type="entry name" value="THIOREDOXIN-DEPENDENT PEROXIREDOXIN"/>
    <property type="match status" value="1"/>
</dbReference>
<dbReference type="InterPro" id="IPR047262">
    <property type="entry name" value="PRX-like1"/>
</dbReference>
<dbReference type="GO" id="GO:0016209">
    <property type="term" value="F:antioxidant activity"/>
    <property type="evidence" value="ECO:0007669"/>
    <property type="project" value="InterPro"/>
</dbReference>
<evidence type="ECO:0000256" key="1">
    <source>
        <dbReference type="SAM" id="SignalP"/>
    </source>
</evidence>
<feature type="signal peptide" evidence="1">
    <location>
        <begin position="1"/>
        <end position="15"/>
    </location>
</feature>